<dbReference type="Gene3D" id="3.90.79.10">
    <property type="entry name" value="Nucleoside Triphosphate Pyrophosphohydrolase"/>
    <property type="match status" value="1"/>
</dbReference>
<dbReference type="InterPro" id="IPR015797">
    <property type="entry name" value="NUDIX_hydrolase-like_dom_sf"/>
</dbReference>
<dbReference type="EMBL" id="JADBEO010000040">
    <property type="protein sequence ID" value="MDR4308090.1"/>
    <property type="molecule type" value="Genomic_DNA"/>
</dbReference>
<comment type="cofactor">
    <cofactor evidence="1">
        <name>Mg(2+)</name>
        <dbReference type="ChEBI" id="CHEBI:18420"/>
    </cofactor>
</comment>
<evidence type="ECO:0000256" key="3">
    <source>
        <dbReference type="RuleBase" id="RU003476"/>
    </source>
</evidence>
<keyword evidence="6" id="KW-1185">Reference proteome</keyword>
<organism evidence="5 6">
    <name type="scientific">Chelatococcus sambhunathii</name>
    <dbReference type="NCBI Taxonomy" id="363953"/>
    <lineage>
        <taxon>Bacteria</taxon>
        <taxon>Pseudomonadati</taxon>
        <taxon>Pseudomonadota</taxon>
        <taxon>Alphaproteobacteria</taxon>
        <taxon>Hyphomicrobiales</taxon>
        <taxon>Chelatococcaceae</taxon>
        <taxon>Chelatococcus</taxon>
    </lineage>
</organism>
<dbReference type="PANTHER" id="PTHR43046">
    <property type="entry name" value="GDP-MANNOSE MANNOSYL HYDROLASE"/>
    <property type="match status" value="1"/>
</dbReference>
<dbReference type="Proteomes" id="UP001181622">
    <property type="component" value="Unassembled WGS sequence"/>
</dbReference>
<dbReference type="InterPro" id="IPR020476">
    <property type="entry name" value="Nudix_hydrolase"/>
</dbReference>
<dbReference type="Pfam" id="PF00293">
    <property type="entry name" value="NUDIX"/>
    <property type="match status" value="1"/>
</dbReference>
<proteinExistence type="inferred from homology"/>
<dbReference type="PROSITE" id="PS00893">
    <property type="entry name" value="NUDIX_BOX"/>
    <property type="match status" value="1"/>
</dbReference>
<evidence type="ECO:0000256" key="1">
    <source>
        <dbReference type="ARBA" id="ARBA00001946"/>
    </source>
</evidence>
<dbReference type="InterPro" id="IPR000086">
    <property type="entry name" value="NUDIX_hydrolase_dom"/>
</dbReference>
<dbReference type="InterPro" id="IPR020084">
    <property type="entry name" value="NUDIX_hydrolase_CS"/>
</dbReference>
<comment type="similarity">
    <text evidence="3">Belongs to the Nudix hydrolase family.</text>
</comment>
<evidence type="ECO:0000256" key="2">
    <source>
        <dbReference type="ARBA" id="ARBA00022801"/>
    </source>
</evidence>
<evidence type="ECO:0000313" key="5">
    <source>
        <dbReference type="EMBL" id="MDR4308090.1"/>
    </source>
</evidence>
<keyword evidence="2 3" id="KW-0378">Hydrolase</keyword>
<dbReference type="PANTHER" id="PTHR43046:SF14">
    <property type="entry name" value="MUTT_NUDIX FAMILY PROTEIN"/>
    <property type="match status" value="1"/>
</dbReference>
<dbReference type="RefSeq" id="WP_309393557.1">
    <property type="nucleotide sequence ID" value="NZ_JADBEO010000040.1"/>
</dbReference>
<sequence length="155" mass="17124">MARLRTRLFRAARARWTRVAKGMTLGVRALALDDEGRVLLVRHAYTSGWHFPGGGVEIGETAEAAAVRELFEETGVVAEARPSLLGVYFNVAFGGRDHVAVFRFERFSKGPQPRPNSEIAEIGWFAPDALPDGATPATRRRLAEVFQGMEADGRW</sequence>
<dbReference type="SUPFAM" id="SSF55811">
    <property type="entry name" value="Nudix"/>
    <property type="match status" value="1"/>
</dbReference>
<dbReference type="CDD" id="cd04680">
    <property type="entry name" value="NUDIX_Hydrolase"/>
    <property type="match status" value="1"/>
</dbReference>
<feature type="domain" description="Nudix hydrolase" evidence="4">
    <location>
        <begin position="22"/>
        <end position="148"/>
    </location>
</feature>
<dbReference type="PROSITE" id="PS51462">
    <property type="entry name" value="NUDIX"/>
    <property type="match status" value="1"/>
</dbReference>
<reference evidence="5" key="1">
    <citation type="submission" date="2020-10" db="EMBL/GenBank/DDBJ databases">
        <authorList>
            <person name="Abbas A."/>
            <person name="Razzaq R."/>
            <person name="Waqas M."/>
            <person name="Abbas N."/>
            <person name="Nielsen T.K."/>
            <person name="Hansen L.H."/>
            <person name="Hussain S."/>
            <person name="Shahid M."/>
        </authorList>
    </citation>
    <scope>NUCLEOTIDE SEQUENCE</scope>
    <source>
        <strain evidence="5">S14</strain>
    </source>
</reference>
<accession>A0ABU1DJN1</accession>
<protein>
    <submittedName>
        <fullName evidence="5">NUDIX domain-containing protein</fullName>
    </submittedName>
</protein>
<comment type="caution">
    <text evidence="5">The sequence shown here is derived from an EMBL/GenBank/DDBJ whole genome shotgun (WGS) entry which is preliminary data.</text>
</comment>
<dbReference type="PRINTS" id="PR00502">
    <property type="entry name" value="NUDIXFAMILY"/>
</dbReference>
<evidence type="ECO:0000259" key="4">
    <source>
        <dbReference type="PROSITE" id="PS51462"/>
    </source>
</evidence>
<name>A0ABU1DJN1_9HYPH</name>
<evidence type="ECO:0000313" key="6">
    <source>
        <dbReference type="Proteomes" id="UP001181622"/>
    </source>
</evidence>
<gene>
    <name evidence="5" type="ORF">IHQ68_15835</name>
</gene>